<dbReference type="Proteomes" id="UP000295150">
    <property type="component" value="Unassembled WGS sequence"/>
</dbReference>
<dbReference type="EMBL" id="SNWH01000003">
    <property type="protein sequence ID" value="TDO13791.1"/>
    <property type="molecule type" value="Genomic_DNA"/>
</dbReference>
<evidence type="ECO:0000313" key="1">
    <source>
        <dbReference type="EMBL" id="TDO13791.1"/>
    </source>
</evidence>
<dbReference type="AlphaFoldDB" id="A0A4R6HYH9"/>
<keyword evidence="2" id="KW-1185">Reference proteome</keyword>
<evidence type="ECO:0000313" key="2">
    <source>
        <dbReference type="Proteomes" id="UP000295150"/>
    </source>
</evidence>
<sequence>MAAIDYLQAHDLHADPLPGGRIYVWPADNITPEVRVWIKAHKAELLQELSPANSDKRRSWRVIRGGKPIATLCGKLMSPEEALEAARARWSDASIEE</sequence>
<accession>A0A4R6HYH9</accession>
<comment type="caution">
    <text evidence="1">The sequence shown here is derived from an EMBL/GenBank/DDBJ whole genome shotgun (WGS) entry which is preliminary data.</text>
</comment>
<name>A0A4R6HYH9_9GAMM</name>
<proteinExistence type="predicted"/>
<protein>
    <submittedName>
        <fullName evidence="1">Uncharacterized protein</fullName>
    </submittedName>
</protein>
<gene>
    <name evidence="1" type="ORF">DFO68_10312</name>
</gene>
<organism evidence="1 2">
    <name type="scientific">Halomonas ventosae</name>
    <dbReference type="NCBI Taxonomy" id="229007"/>
    <lineage>
        <taxon>Bacteria</taxon>
        <taxon>Pseudomonadati</taxon>
        <taxon>Pseudomonadota</taxon>
        <taxon>Gammaproteobacteria</taxon>
        <taxon>Oceanospirillales</taxon>
        <taxon>Halomonadaceae</taxon>
        <taxon>Halomonas</taxon>
    </lineage>
</organism>
<reference evidence="1 2" key="1">
    <citation type="submission" date="2019-03" db="EMBL/GenBank/DDBJ databases">
        <title>Freshwater and sediment microbial communities from various areas in North America, analyzing microbe dynamics in response to fracking.</title>
        <authorList>
            <person name="Lamendella R."/>
        </authorList>
    </citation>
    <scope>NUCLEOTIDE SEQUENCE [LARGE SCALE GENOMIC DNA]</scope>
    <source>
        <strain evidence="1 2">1_TX</strain>
    </source>
</reference>
<dbReference type="RefSeq" id="WP_208107349.1">
    <property type="nucleotide sequence ID" value="NZ_SNWH01000003.1"/>
</dbReference>